<evidence type="ECO:0000259" key="2">
    <source>
        <dbReference type="Pfam" id="PF04981"/>
    </source>
</evidence>
<dbReference type="GO" id="GO:0043023">
    <property type="term" value="F:ribosomal large subunit binding"/>
    <property type="evidence" value="ECO:0007669"/>
    <property type="project" value="InterPro"/>
</dbReference>
<sequence>MSETRDTREFCPRCGDSVPEREEPLPGEPRERDRVLCDACYFEDFELVDAPERVEVTVCSHCGAVHHGNRWVDVGARDYTDVAVDEVSEALAVHLKADQIQWGVEPEQVDQNTIRMHCTFAGVVRDTHVEETVVVPVKISRGTCDRCGRISGGSYAAEVQIRGRDRVPEQAEQERAVEIAESLVAEREADGDRESFVTEVTDQPEGKTVKLSTNKLGKAVATQITEELGGSHSEAPTLVTEDGDGNEVYRVTFAVRLPKFRPGDVIDPDDDEGPVLVRSVRGNLKGVRLATGEPYEAGFEEGETPDAETVGHVDDAVETTVVTVEDDNAVQVLDPETYEAVTVARPSGVADDAATVDAVKTDAGLFVIPPTEDADGADRADRADGADVADVADDEVADGGDDA</sequence>
<feature type="region of interest" description="Disordered" evidence="1">
    <location>
        <begin position="369"/>
        <end position="403"/>
    </location>
</feature>
<evidence type="ECO:0000313" key="3">
    <source>
        <dbReference type="EMBL" id="SHH46471.1"/>
    </source>
</evidence>
<name>A0A1M5T6U9_9EURY</name>
<dbReference type="EMBL" id="FQWV01000007">
    <property type="protein sequence ID" value="SHH46471.1"/>
    <property type="molecule type" value="Genomic_DNA"/>
</dbReference>
<gene>
    <name evidence="3" type="ORF">SAMN05443636_2661</name>
</gene>
<dbReference type="InterPro" id="IPR007064">
    <property type="entry name" value="Nmd3_N"/>
</dbReference>
<organism evidence="3 4">
    <name type="scientific">Halobaculum gomorrense</name>
    <dbReference type="NCBI Taxonomy" id="43928"/>
    <lineage>
        <taxon>Archaea</taxon>
        <taxon>Methanobacteriati</taxon>
        <taxon>Methanobacteriota</taxon>
        <taxon>Stenosarchaea group</taxon>
        <taxon>Halobacteria</taxon>
        <taxon>Halobacteriales</taxon>
        <taxon>Haloferacaceae</taxon>
        <taxon>Halobaculum</taxon>
    </lineage>
</organism>
<dbReference type="GO" id="GO:0005737">
    <property type="term" value="C:cytoplasm"/>
    <property type="evidence" value="ECO:0007669"/>
    <property type="project" value="TreeGrafter"/>
</dbReference>
<dbReference type="Proteomes" id="UP000184357">
    <property type="component" value="Unassembled WGS sequence"/>
</dbReference>
<feature type="compositionally biased region" description="Basic and acidic residues" evidence="1">
    <location>
        <begin position="1"/>
        <end position="11"/>
    </location>
</feature>
<dbReference type="PANTHER" id="PTHR12746">
    <property type="entry name" value="NONSENSE-MEDIATED MRNA DECAY PROTEIN 3"/>
    <property type="match status" value="1"/>
</dbReference>
<feature type="domain" description="Nmd3 N-terminal" evidence="2">
    <location>
        <begin position="11"/>
        <end position="257"/>
    </location>
</feature>
<dbReference type="AlphaFoldDB" id="A0A1M5T6U9"/>
<keyword evidence="4" id="KW-1185">Reference proteome</keyword>
<dbReference type="RefSeq" id="WP_073310367.1">
    <property type="nucleotide sequence ID" value="NZ_FQWV01000007.1"/>
</dbReference>
<feature type="compositionally biased region" description="Basic and acidic residues" evidence="1">
    <location>
        <begin position="18"/>
        <end position="30"/>
    </location>
</feature>
<reference evidence="3 4" key="1">
    <citation type="submission" date="2016-11" db="EMBL/GenBank/DDBJ databases">
        <authorList>
            <person name="Jaros S."/>
            <person name="Januszkiewicz K."/>
            <person name="Wedrychowicz H."/>
        </authorList>
    </citation>
    <scope>NUCLEOTIDE SEQUENCE [LARGE SCALE GENOMIC DNA]</scope>
    <source>
        <strain evidence="3 4">DSM 9297</strain>
    </source>
</reference>
<dbReference type="OrthoDB" id="15051at2157"/>
<dbReference type="Pfam" id="PF04981">
    <property type="entry name" value="NMD3"/>
    <property type="match status" value="1"/>
</dbReference>
<evidence type="ECO:0000313" key="4">
    <source>
        <dbReference type="Proteomes" id="UP000184357"/>
    </source>
</evidence>
<accession>A0A1M5T6U9</accession>
<evidence type="ECO:0000256" key="1">
    <source>
        <dbReference type="SAM" id="MobiDB-lite"/>
    </source>
</evidence>
<feature type="region of interest" description="Disordered" evidence="1">
    <location>
        <begin position="1"/>
        <end position="30"/>
    </location>
</feature>
<dbReference type="PANTHER" id="PTHR12746:SF2">
    <property type="entry name" value="60S RIBOSOMAL EXPORT PROTEIN NMD3"/>
    <property type="match status" value="1"/>
</dbReference>
<proteinExistence type="predicted"/>
<feature type="compositionally biased region" description="Acidic residues" evidence="1">
    <location>
        <begin position="390"/>
        <end position="403"/>
    </location>
</feature>
<feature type="compositionally biased region" description="Basic and acidic residues" evidence="1">
    <location>
        <begin position="376"/>
        <end position="385"/>
    </location>
</feature>
<dbReference type="STRING" id="43928.SAMN05443636_2661"/>
<protein>
    <submittedName>
        <fullName evidence="3">Nonsense-mediated mRNA decay protein 3</fullName>
    </submittedName>
</protein>
<dbReference type="InterPro" id="IPR039768">
    <property type="entry name" value="Nmd3"/>
</dbReference>